<proteinExistence type="predicted"/>
<protein>
    <submittedName>
        <fullName evidence="1">Uncharacterized protein</fullName>
    </submittedName>
</protein>
<dbReference type="PANTHER" id="PTHR33527:SF14">
    <property type="entry name" value="OS07G0274300 PROTEIN"/>
    <property type="match status" value="1"/>
</dbReference>
<accession>A0AA41S1F7</accession>
<sequence>MAVNVAVEDIRNHHLEDRELYRRLVVDGGRDLVLCMQAIAFWIALQGFGFPNLVEKLLEIHDLVINMILDEAILCLHALESVTRPIPAVNISDVPLTHEFMEGKLINLLSVFTNRESLIPVANKIVFESFSIAFEDIIQEVSGKSFAQLNIQPLAQNQRNNGNHAYPAPADDEPSVYSSVFLFEPLYALMSTNGVNIGMYPVFTPSASMFAGGSNPAVPRILPNHTLLAQDEHLPEIKRAMMFTFSREHPVQQKELESFLVRSFGDGSIQKVTMEHVSANEQPLWASVVFYSEVPVLTLMQGRETAVMSINGKKVSASSW</sequence>
<reference evidence="1" key="1">
    <citation type="submission" date="2022-03" db="EMBL/GenBank/DDBJ databases">
        <title>A functionally conserved STORR gene fusion in Papaver species that diverged 16.8 million years ago.</title>
        <authorList>
            <person name="Catania T."/>
        </authorList>
    </citation>
    <scope>NUCLEOTIDE SEQUENCE</scope>
    <source>
        <strain evidence="1">S-191538</strain>
    </source>
</reference>
<dbReference type="Proteomes" id="UP001177140">
    <property type="component" value="Unassembled WGS sequence"/>
</dbReference>
<organism evidence="1 2">
    <name type="scientific">Papaver nudicaule</name>
    <name type="common">Iceland poppy</name>
    <dbReference type="NCBI Taxonomy" id="74823"/>
    <lineage>
        <taxon>Eukaryota</taxon>
        <taxon>Viridiplantae</taxon>
        <taxon>Streptophyta</taxon>
        <taxon>Embryophyta</taxon>
        <taxon>Tracheophyta</taxon>
        <taxon>Spermatophyta</taxon>
        <taxon>Magnoliopsida</taxon>
        <taxon>Ranunculales</taxon>
        <taxon>Papaveraceae</taxon>
        <taxon>Papaveroideae</taxon>
        <taxon>Papaver</taxon>
    </lineage>
</organism>
<name>A0AA41S1F7_PAPNU</name>
<gene>
    <name evidence="1" type="ORF">MKW94_014858</name>
</gene>
<evidence type="ECO:0000313" key="2">
    <source>
        <dbReference type="Proteomes" id="UP001177140"/>
    </source>
</evidence>
<evidence type="ECO:0000313" key="1">
    <source>
        <dbReference type="EMBL" id="MCL7028317.1"/>
    </source>
</evidence>
<dbReference type="PANTHER" id="PTHR33527">
    <property type="entry name" value="OS07G0274300 PROTEIN"/>
    <property type="match status" value="1"/>
</dbReference>
<keyword evidence="2" id="KW-1185">Reference proteome</keyword>
<dbReference type="AlphaFoldDB" id="A0AA41S1F7"/>
<dbReference type="EMBL" id="JAJJMA010078015">
    <property type="protein sequence ID" value="MCL7028317.1"/>
    <property type="molecule type" value="Genomic_DNA"/>
</dbReference>
<comment type="caution">
    <text evidence="1">The sequence shown here is derived from an EMBL/GenBank/DDBJ whole genome shotgun (WGS) entry which is preliminary data.</text>
</comment>